<organism evidence="4 5">
    <name type="scientific">Daphnia galeata</name>
    <dbReference type="NCBI Taxonomy" id="27404"/>
    <lineage>
        <taxon>Eukaryota</taxon>
        <taxon>Metazoa</taxon>
        <taxon>Ecdysozoa</taxon>
        <taxon>Arthropoda</taxon>
        <taxon>Crustacea</taxon>
        <taxon>Branchiopoda</taxon>
        <taxon>Diplostraca</taxon>
        <taxon>Cladocera</taxon>
        <taxon>Anomopoda</taxon>
        <taxon>Daphniidae</taxon>
        <taxon>Daphnia</taxon>
    </lineage>
</organism>
<feature type="repeat" description="RCC1" evidence="2">
    <location>
        <begin position="291"/>
        <end position="344"/>
    </location>
</feature>
<dbReference type="InterPro" id="IPR053035">
    <property type="entry name" value="Mitochondrial_GEF_domain"/>
</dbReference>
<dbReference type="Proteomes" id="UP000789390">
    <property type="component" value="Unassembled WGS sequence"/>
</dbReference>
<dbReference type="FunFam" id="3.10.129.10:FF:000033">
    <property type="entry name" value="acyl-coenzyme A thioesterase 13"/>
    <property type="match status" value="1"/>
</dbReference>
<dbReference type="GO" id="GO:0005743">
    <property type="term" value="C:mitochondrial inner membrane"/>
    <property type="evidence" value="ECO:0007669"/>
    <property type="project" value="TreeGrafter"/>
</dbReference>
<dbReference type="GO" id="GO:0019843">
    <property type="term" value="F:rRNA binding"/>
    <property type="evidence" value="ECO:0007669"/>
    <property type="project" value="TreeGrafter"/>
</dbReference>
<comment type="caution">
    <text evidence="4">The sequence shown here is derived from an EMBL/GenBank/DDBJ whole genome shotgun (WGS) entry which is preliminary data.</text>
</comment>
<keyword evidence="1" id="KW-0378">Hydrolase</keyword>
<evidence type="ECO:0000313" key="4">
    <source>
        <dbReference type="EMBL" id="CAH0108622.1"/>
    </source>
</evidence>
<sequence>MLSSSMKRISPQPLVLYQNSPIINFFRTKVSNRILNKRKEESLPVFQYTSGKNEKNAIVFTWGLAEHGALGEREFLKPTRPGRRPVEYMHRPYRLGFAAENDVTDIGAGYGFSVFAAKSKKSSSQLFGTGLNTDSQIGYHCVRKDHPLELIAEPVPIHLPNVKSSITGVACGRAHTLVLTENSDVLTLGHNGYGQCGRHIVENEDYQRQSTVHKITIDAKISQVVCGQDHSMLITDQGSVWACGWSADGQTGVGHYKNTDRITKCVGDIVGEKIIKVASSADCVLALNDKGQVFGWGNSEYGQLRLATSEMQLHTPRHLPLPSNLGKIIDVAASGTACLILNDAGQVFVWGYGILGKGPVVDRSQEPTAIPLTLFGCNEFNTETKISSIYGGLSQFAAITNAGDLYIWGRNRFGSLGLGHLNNQFFPIKVKIVAGGEGTCEVEFQVEEEHTNPAGLLHGGFSACLIDSVSTLALLTHPRQVPGVSVNLNITYLKAAKIGDNILVKAVTDRVGKNLAFLNVQIVNKQSGAILVQGSHTKYIV</sequence>
<dbReference type="OrthoDB" id="70707at2759"/>
<protein>
    <recommendedName>
        <fullName evidence="3">Thioesterase domain-containing protein</fullName>
    </recommendedName>
</protein>
<dbReference type="InterPro" id="IPR009091">
    <property type="entry name" value="RCC1/BLIP-II"/>
</dbReference>
<dbReference type="PANTHER" id="PTHR46337:SF1">
    <property type="entry name" value="RCC1-LIKE G EXCHANGING FACTOR-LIKE PROTEIN"/>
    <property type="match status" value="1"/>
</dbReference>
<dbReference type="AlphaFoldDB" id="A0A8J2RUB8"/>
<evidence type="ECO:0000259" key="3">
    <source>
        <dbReference type="Pfam" id="PF03061"/>
    </source>
</evidence>
<feature type="domain" description="Thioesterase" evidence="3">
    <location>
        <begin position="455"/>
        <end position="527"/>
    </location>
</feature>
<dbReference type="InterPro" id="IPR029069">
    <property type="entry name" value="HotDog_dom_sf"/>
</dbReference>
<feature type="repeat" description="RCC1" evidence="2">
    <location>
        <begin position="403"/>
        <end position="448"/>
    </location>
</feature>
<evidence type="ECO:0000256" key="2">
    <source>
        <dbReference type="PROSITE-ProRule" id="PRU00235"/>
    </source>
</evidence>
<dbReference type="Gene3D" id="3.10.129.10">
    <property type="entry name" value="Hotdog Thioesterase"/>
    <property type="match status" value="1"/>
</dbReference>
<reference evidence="4" key="1">
    <citation type="submission" date="2021-11" db="EMBL/GenBank/DDBJ databases">
        <authorList>
            <person name="Schell T."/>
        </authorList>
    </citation>
    <scope>NUCLEOTIDE SEQUENCE</scope>
    <source>
        <strain evidence="4">M5</strain>
    </source>
</reference>
<dbReference type="NCBIfam" id="TIGR00369">
    <property type="entry name" value="unchar_dom_1"/>
    <property type="match status" value="1"/>
</dbReference>
<dbReference type="InterPro" id="IPR000408">
    <property type="entry name" value="Reg_chr_condens"/>
</dbReference>
<dbReference type="InterPro" id="IPR006683">
    <property type="entry name" value="Thioestr_dom"/>
</dbReference>
<keyword evidence="5" id="KW-1185">Reference proteome</keyword>
<dbReference type="GO" id="GO:0016787">
    <property type="term" value="F:hydrolase activity"/>
    <property type="evidence" value="ECO:0007669"/>
    <property type="project" value="UniProtKB-KW"/>
</dbReference>
<dbReference type="PRINTS" id="PR00633">
    <property type="entry name" value="RCCNDNSATION"/>
</dbReference>
<dbReference type="Pfam" id="PF03061">
    <property type="entry name" value="4HBT"/>
    <property type="match status" value="1"/>
</dbReference>
<dbReference type="CDD" id="cd03443">
    <property type="entry name" value="PaaI_thioesterase"/>
    <property type="match status" value="1"/>
</dbReference>
<feature type="repeat" description="RCC1" evidence="2">
    <location>
        <begin position="124"/>
        <end position="182"/>
    </location>
</feature>
<dbReference type="SUPFAM" id="SSF54637">
    <property type="entry name" value="Thioesterase/thiol ester dehydrase-isomerase"/>
    <property type="match status" value="1"/>
</dbReference>
<gene>
    <name evidence="4" type="ORF">DGAL_LOCUS12018</name>
</gene>
<evidence type="ECO:0000256" key="1">
    <source>
        <dbReference type="ARBA" id="ARBA00022801"/>
    </source>
</evidence>
<dbReference type="Gene3D" id="2.130.10.30">
    <property type="entry name" value="Regulator of chromosome condensation 1/beta-lactamase-inhibitor protein II"/>
    <property type="match status" value="2"/>
</dbReference>
<dbReference type="SUPFAM" id="SSF50985">
    <property type="entry name" value="RCC1/BLIP-II"/>
    <property type="match status" value="2"/>
</dbReference>
<dbReference type="PANTHER" id="PTHR46337">
    <property type="entry name" value="RCC1-LIKE G EXCHANGING FACTOR-LIKE PROTEIN"/>
    <property type="match status" value="1"/>
</dbReference>
<dbReference type="InterPro" id="IPR003736">
    <property type="entry name" value="PAAI_dom"/>
</dbReference>
<evidence type="ECO:0000313" key="5">
    <source>
        <dbReference type="Proteomes" id="UP000789390"/>
    </source>
</evidence>
<dbReference type="GO" id="GO:0070131">
    <property type="term" value="P:positive regulation of mitochondrial translation"/>
    <property type="evidence" value="ECO:0007669"/>
    <property type="project" value="TreeGrafter"/>
</dbReference>
<dbReference type="Pfam" id="PF00415">
    <property type="entry name" value="RCC1"/>
    <property type="match status" value="2"/>
</dbReference>
<feature type="repeat" description="RCC1" evidence="2">
    <location>
        <begin position="57"/>
        <end position="119"/>
    </location>
</feature>
<feature type="repeat" description="RCC1" evidence="2">
    <location>
        <begin position="183"/>
        <end position="237"/>
    </location>
</feature>
<dbReference type="PROSITE" id="PS50012">
    <property type="entry name" value="RCC1_3"/>
    <property type="match status" value="5"/>
</dbReference>
<dbReference type="EMBL" id="CAKKLH010000286">
    <property type="protein sequence ID" value="CAH0108622.1"/>
    <property type="molecule type" value="Genomic_DNA"/>
</dbReference>
<proteinExistence type="predicted"/>
<dbReference type="Pfam" id="PF13540">
    <property type="entry name" value="RCC1_2"/>
    <property type="match status" value="2"/>
</dbReference>
<dbReference type="GO" id="GO:0005085">
    <property type="term" value="F:guanyl-nucleotide exchange factor activity"/>
    <property type="evidence" value="ECO:0007669"/>
    <property type="project" value="TreeGrafter"/>
</dbReference>
<accession>A0A8J2RUB8</accession>
<name>A0A8J2RUB8_9CRUS</name>